<accession>A0AAE1TVU0</accession>
<proteinExistence type="predicted"/>
<feature type="domain" description="DUF547" evidence="2">
    <location>
        <begin position="86"/>
        <end position="216"/>
    </location>
</feature>
<evidence type="ECO:0000259" key="2">
    <source>
        <dbReference type="Pfam" id="PF04784"/>
    </source>
</evidence>
<feature type="region of interest" description="Disordered" evidence="1">
    <location>
        <begin position="1"/>
        <end position="32"/>
    </location>
</feature>
<dbReference type="PANTHER" id="PTHR46361">
    <property type="entry name" value="ELECTRON CARRIER/ PROTEIN DISULFIDE OXIDOREDUCTASE"/>
    <property type="match status" value="1"/>
</dbReference>
<dbReference type="Pfam" id="PF04784">
    <property type="entry name" value="DUF547"/>
    <property type="match status" value="1"/>
</dbReference>
<keyword evidence="4" id="KW-1185">Reference proteome</keyword>
<name>A0AAE1TVU0_9EUCA</name>
<gene>
    <name evidence="3" type="ORF">Pmani_030525</name>
</gene>
<dbReference type="EMBL" id="JAWZYT010003728">
    <property type="protein sequence ID" value="KAK4297005.1"/>
    <property type="molecule type" value="Genomic_DNA"/>
</dbReference>
<dbReference type="InterPro" id="IPR006869">
    <property type="entry name" value="DUF547"/>
</dbReference>
<organism evidence="3 4">
    <name type="scientific">Petrolisthes manimaculis</name>
    <dbReference type="NCBI Taxonomy" id="1843537"/>
    <lineage>
        <taxon>Eukaryota</taxon>
        <taxon>Metazoa</taxon>
        <taxon>Ecdysozoa</taxon>
        <taxon>Arthropoda</taxon>
        <taxon>Crustacea</taxon>
        <taxon>Multicrustacea</taxon>
        <taxon>Malacostraca</taxon>
        <taxon>Eumalacostraca</taxon>
        <taxon>Eucarida</taxon>
        <taxon>Decapoda</taxon>
        <taxon>Pleocyemata</taxon>
        <taxon>Anomura</taxon>
        <taxon>Galatheoidea</taxon>
        <taxon>Porcellanidae</taxon>
        <taxon>Petrolisthes</taxon>
    </lineage>
</organism>
<reference evidence="3" key="1">
    <citation type="submission" date="2023-11" db="EMBL/GenBank/DDBJ databases">
        <title>Genome assemblies of two species of porcelain crab, Petrolisthes cinctipes and Petrolisthes manimaculis (Anomura: Porcellanidae).</title>
        <authorList>
            <person name="Angst P."/>
        </authorList>
    </citation>
    <scope>NUCLEOTIDE SEQUENCE</scope>
    <source>
        <strain evidence="3">PB745_02</strain>
        <tissue evidence="3">Gill</tissue>
    </source>
</reference>
<evidence type="ECO:0000313" key="3">
    <source>
        <dbReference type="EMBL" id="KAK4297005.1"/>
    </source>
</evidence>
<evidence type="ECO:0000256" key="1">
    <source>
        <dbReference type="SAM" id="MobiDB-lite"/>
    </source>
</evidence>
<feature type="non-terminal residue" evidence="3">
    <location>
        <position position="1"/>
    </location>
</feature>
<dbReference type="AlphaFoldDB" id="A0AAE1TVU0"/>
<dbReference type="PANTHER" id="PTHR46361:SF3">
    <property type="entry name" value="ELECTRON CARRIER_ PROTEIN DISULFIDE OXIDOREDUCTASE"/>
    <property type="match status" value="1"/>
</dbReference>
<dbReference type="Proteomes" id="UP001292094">
    <property type="component" value="Unassembled WGS sequence"/>
</dbReference>
<evidence type="ECO:0000313" key="4">
    <source>
        <dbReference type="Proteomes" id="UP001292094"/>
    </source>
</evidence>
<protein>
    <recommendedName>
        <fullName evidence="2">DUF547 domain-containing protein</fullName>
    </recommendedName>
</protein>
<comment type="caution">
    <text evidence="3">The sequence shown here is derived from an EMBL/GenBank/DDBJ whole genome shotgun (WGS) entry which is preliminary data.</text>
</comment>
<sequence>MSEDAMKVLNPTELVQGTREGKDNTTTTPPLSAHDIATCLQKAMLRMTGKFISEENGKVDYEGLKKSPEYQDYRVLSSRLREVDVRELDEKERMAFFINIYNALTVDSIAQLTTTPSSTLEVDRFWTSNAYMIGPHPYTLDQIEHGILRGNRAHPSTDHRVLSTGDPRLAHALTTPDPRIHFALNCGAKSCPMVRVYSGRSQQLEAGLEGATVSYLQQEVSLKEDRLQLPQILEWYMTDFAPHLQALL</sequence>